<dbReference type="InterPro" id="IPR011701">
    <property type="entry name" value="MFS"/>
</dbReference>
<evidence type="ECO:0000313" key="10">
    <source>
        <dbReference type="Proteomes" id="UP000192739"/>
    </source>
</evidence>
<feature type="transmembrane region" description="Helical" evidence="7">
    <location>
        <begin position="207"/>
        <end position="225"/>
    </location>
</feature>
<dbReference type="SUPFAM" id="SSF103473">
    <property type="entry name" value="MFS general substrate transporter"/>
    <property type="match status" value="1"/>
</dbReference>
<dbReference type="STRING" id="28445.BHQ20_15705"/>
<dbReference type="Pfam" id="PF07690">
    <property type="entry name" value="MFS_1"/>
    <property type="match status" value="1"/>
</dbReference>
<gene>
    <name evidence="9" type="ORF">BST27_26345</name>
</gene>
<feature type="transmembrane region" description="Helical" evidence="7">
    <location>
        <begin position="367"/>
        <end position="391"/>
    </location>
</feature>
<dbReference type="AlphaFoldDB" id="A0A1E3SC89"/>
<accession>A0A1E3SC89</accession>
<feature type="transmembrane region" description="Helical" evidence="7">
    <location>
        <begin position="21"/>
        <end position="44"/>
    </location>
</feature>
<dbReference type="Proteomes" id="UP000192739">
    <property type="component" value="Unassembled WGS sequence"/>
</dbReference>
<comment type="caution">
    <text evidence="9">The sequence shown here is derived from an EMBL/GenBank/DDBJ whole genome shotgun (WGS) entry which is preliminary data.</text>
</comment>
<feature type="transmembrane region" description="Helical" evidence="7">
    <location>
        <begin position="145"/>
        <end position="169"/>
    </location>
</feature>
<feature type="transmembrane region" description="Helical" evidence="7">
    <location>
        <begin position="274"/>
        <end position="298"/>
    </location>
</feature>
<evidence type="ECO:0000256" key="7">
    <source>
        <dbReference type="SAM" id="Phobius"/>
    </source>
</evidence>
<dbReference type="GO" id="GO:0022857">
    <property type="term" value="F:transmembrane transporter activity"/>
    <property type="evidence" value="ECO:0007669"/>
    <property type="project" value="InterPro"/>
</dbReference>
<feature type="transmembrane region" description="Helical" evidence="7">
    <location>
        <begin position="403"/>
        <end position="424"/>
    </location>
</feature>
<protein>
    <submittedName>
        <fullName evidence="9">MFS transporter</fullName>
    </submittedName>
</protein>
<dbReference type="PANTHER" id="PTHR42718:SF46">
    <property type="entry name" value="BLR6921 PROTEIN"/>
    <property type="match status" value="1"/>
</dbReference>
<evidence type="ECO:0000256" key="6">
    <source>
        <dbReference type="ARBA" id="ARBA00023136"/>
    </source>
</evidence>
<feature type="transmembrane region" description="Helical" evidence="7">
    <location>
        <begin position="87"/>
        <end position="106"/>
    </location>
</feature>
<feature type="transmembrane region" description="Helical" evidence="7">
    <location>
        <begin position="56"/>
        <end position="75"/>
    </location>
</feature>
<feature type="transmembrane region" description="Helical" evidence="7">
    <location>
        <begin position="175"/>
        <end position="195"/>
    </location>
</feature>
<dbReference type="PROSITE" id="PS50850">
    <property type="entry name" value="MFS"/>
    <property type="match status" value="1"/>
</dbReference>
<organism evidence="9 10">
    <name type="scientific">Mycobacterium intermedium</name>
    <dbReference type="NCBI Taxonomy" id="28445"/>
    <lineage>
        <taxon>Bacteria</taxon>
        <taxon>Bacillati</taxon>
        <taxon>Actinomycetota</taxon>
        <taxon>Actinomycetes</taxon>
        <taxon>Mycobacteriales</taxon>
        <taxon>Mycobacteriaceae</taxon>
        <taxon>Mycobacterium</taxon>
        <taxon>Mycobacterium simiae complex</taxon>
    </lineage>
</organism>
<dbReference type="Gene3D" id="1.20.1250.20">
    <property type="entry name" value="MFS general substrate transporter like domains"/>
    <property type="match status" value="1"/>
</dbReference>
<evidence type="ECO:0000259" key="8">
    <source>
        <dbReference type="PROSITE" id="PS50850"/>
    </source>
</evidence>
<keyword evidence="3" id="KW-1003">Cell membrane</keyword>
<dbReference type="OrthoDB" id="4080117at2"/>
<feature type="transmembrane region" description="Helical" evidence="7">
    <location>
        <begin position="310"/>
        <end position="331"/>
    </location>
</feature>
<feature type="transmembrane region" description="Helical" evidence="7">
    <location>
        <begin position="456"/>
        <end position="476"/>
    </location>
</feature>
<name>A0A1E3SC89_MYCIE</name>
<proteinExistence type="predicted"/>
<dbReference type="PANTHER" id="PTHR42718">
    <property type="entry name" value="MAJOR FACILITATOR SUPERFAMILY MULTIDRUG TRANSPORTER MFSC"/>
    <property type="match status" value="1"/>
</dbReference>
<dbReference type="Gene3D" id="1.20.1720.10">
    <property type="entry name" value="Multidrug resistance protein D"/>
    <property type="match status" value="1"/>
</dbReference>
<dbReference type="InterPro" id="IPR036259">
    <property type="entry name" value="MFS_trans_sf"/>
</dbReference>
<evidence type="ECO:0000313" key="9">
    <source>
        <dbReference type="EMBL" id="ORA95721.1"/>
    </source>
</evidence>
<dbReference type="GO" id="GO:0005886">
    <property type="term" value="C:plasma membrane"/>
    <property type="evidence" value="ECO:0007669"/>
    <property type="project" value="UniProtKB-SubCell"/>
</dbReference>
<feature type="domain" description="Major facilitator superfamily (MFS) profile" evidence="8">
    <location>
        <begin position="21"/>
        <end position="480"/>
    </location>
</feature>
<keyword evidence="4 7" id="KW-0812">Transmembrane</keyword>
<keyword evidence="2" id="KW-0813">Transport</keyword>
<dbReference type="RefSeq" id="WP_069420079.1">
    <property type="nucleotide sequence ID" value="NZ_CBCRZH010000080.1"/>
</dbReference>
<feature type="transmembrane region" description="Helical" evidence="7">
    <location>
        <begin position="231"/>
        <end position="254"/>
    </location>
</feature>
<dbReference type="InterPro" id="IPR020846">
    <property type="entry name" value="MFS_dom"/>
</dbReference>
<sequence>MLNRTKRQIKTELPSGRFIAAVTTIGSMQLMSTMDVTITIVALPKIQNQLNLSDSGRTWVFIAPLLTYSGLMLLGGRLGDTIGRKRAFMIGAALFTLSSAMCGFAWGGGALILARLLQGVALAILGPTCMALVATTFPKGPTRNAAMAVFGAMSVIGSVAGLAVGGILTDVSWRLVFLICVPIGLLALYLARTALGETDKERMKLDVSGALLATLFSTAAFYGLSLGPEKGWLSVTMIASAVVAVGAFTAFVVVERTAENPIVPFSLFFDRSRLATFGAMFLVSGVALTLTVLVAVYVQDIMGYSPLRAGISFIPFAIATGVGVGVSSQLVARLSPRVVVIIGCALVLGALLYGSTLNRGVPYFPNLALPIFIAGLGLGIINVPLGLSLIASVGPDRIGPTSAIALMVASLGGPIVLPFTQAAVMARTLHLGGTTGPVKFMNPAQLNALDHGYTYGMLWLSGVIALLAAVALLIGYTARQVAQAQEVQKALDAREL</sequence>
<keyword evidence="5 7" id="KW-1133">Transmembrane helix</keyword>
<feature type="transmembrane region" description="Helical" evidence="7">
    <location>
        <begin position="338"/>
        <end position="355"/>
    </location>
</feature>
<keyword evidence="10" id="KW-1185">Reference proteome</keyword>
<evidence type="ECO:0000256" key="2">
    <source>
        <dbReference type="ARBA" id="ARBA00022448"/>
    </source>
</evidence>
<reference evidence="9 10" key="1">
    <citation type="submission" date="2017-02" db="EMBL/GenBank/DDBJ databases">
        <title>The new phylogeny of genus Mycobacterium.</title>
        <authorList>
            <person name="Tortoli E."/>
            <person name="Trovato A."/>
            <person name="Cirillo D.M."/>
        </authorList>
    </citation>
    <scope>NUCLEOTIDE SEQUENCE [LARGE SCALE GENOMIC DNA]</scope>
    <source>
        <strain evidence="9 10">DSM 44049</strain>
    </source>
</reference>
<dbReference type="CDD" id="cd17321">
    <property type="entry name" value="MFS_MMR_MDR_like"/>
    <property type="match status" value="1"/>
</dbReference>
<feature type="transmembrane region" description="Helical" evidence="7">
    <location>
        <begin position="112"/>
        <end position="133"/>
    </location>
</feature>
<dbReference type="EMBL" id="MVHT01000107">
    <property type="protein sequence ID" value="ORA95721.1"/>
    <property type="molecule type" value="Genomic_DNA"/>
</dbReference>
<evidence type="ECO:0000256" key="1">
    <source>
        <dbReference type="ARBA" id="ARBA00004651"/>
    </source>
</evidence>
<keyword evidence="6 7" id="KW-0472">Membrane</keyword>
<evidence type="ECO:0000256" key="3">
    <source>
        <dbReference type="ARBA" id="ARBA00022475"/>
    </source>
</evidence>
<comment type="subcellular location">
    <subcellularLocation>
        <location evidence="1">Cell membrane</location>
        <topology evidence="1">Multi-pass membrane protein</topology>
    </subcellularLocation>
</comment>
<evidence type="ECO:0000256" key="5">
    <source>
        <dbReference type="ARBA" id="ARBA00022989"/>
    </source>
</evidence>
<evidence type="ECO:0000256" key="4">
    <source>
        <dbReference type="ARBA" id="ARBA00022692"/>
    </source>
</evidence>